<evidence type="ECO:0000313" key="2">
    <source>
        <dbReference type="EMBL" id="GLS66120.1"/>
    </source>
</evidence>
<dbReference type="EMBL" id="BSPK01000093">
    <property type="protein sequence ID" value="GLS66120.1"/>
    <property type="molecule type" value="Genomic_DNA"/>
</dbReference>
<proteinExistence type="predicted"/>
<reference evidence="2" key="4">
    <citation type="submission" date="2023-01" db="EMBL/GenBank/DDBJ databases">
        <title>Draft genome sequence of Methylobacterium oxalidis strain NBRC 107715.</title>
        <authorList>
            <person name="Sun Q."/>
            <person name="Mori K."/>
        </authorList>
    </citation>
    <scope>NUCLEOTIDE SEQUENCE</scope>
    <source>
        <strain evidence="2">NBRC 107715</strain>
    </source>
</reference>
<comment type="caution">
    <text evidence="1">The sequence shown here is derived from an EMBL/GenBank/DDBJ whole genome shotgun (WGS) entry which is preliminary data.</text>
</comment>
<evidence type="ECO:0000313" key="4">
    <source>
        <dbReference type="Proteomes" id="UP001156856"/>
    </source>
</evidence>
<sequence length="88" mass="10169">MSDPINQDIPVVLLWLEEGLEPDAEMFGSGAKDLTHGPEIWPRFDQAFRNAMNTPRTDERLPWIKVGDRIIGPVELRKMYVPNTNEEY</sequence>
<evidence type="ECO:0000313" key="1">
    <source>
        <dbReference type="EMBL" id="GEP08062.1"/>
    </source>
</evidence>
<keyword evidence="4" id="KW-1185">Reference proteome</keyword>
<reference evidence="1 3" key="3">
    <citation type="submission" date="2019-07" db="EMBL/GenBank/DDBJ databases">
        <title>Whole genome shotgun sequence of Methylobacterium oxalidis NBRC 107715.</title>
        <authorList>
            <person name="Hosoyama A."/>
            <person name="Uohara A."/>
            <person name="Ohji S."/>
            <person name="Ichikawa N."/>
        </authorList>
    </citation>
    <scope>NUCLEOTIDE SEQUENCE [LARGE SCALE GENOMIC DNA]</scope>
    <source>
        <strain evidence="1 3">NBRC 107715</strain>
    </source>
</reference>
<reference evidence="4" key="2">
    <citation type="journal article" date="2019" name="Int. J. Syst. Evol. Microbiol.">
        <title>The Global Catalogue of Microorganisms (GCM) 10K type strain sequencing project: providing services to taxonomists for standard genome sequencing and annotation.</title>
        <authorList>
            <consortium name="The Broad Institute Genomics Platform"/>
            <consortium name="The Broad Institute Genome Sequencing Center for Infectious Disease"/>
            <person name="Wu L."/>
            <person name="Ma J."/>
        </authorList>
    </citation>
    <scope>NUCLEOTIDE SEQUENCE [LARGE SCALE GENOMIC DNA]</scope>
    <source>
        <strain evidence="4">NBRC 107715</strain>
    </source>
</reference>
<organism evidence="1 3">
    <name type="scientific">Methylobacterium oxalidis</name>
    <dbReference type="NCBI Taxonomy" id="944322"/>
    <lineage>
        <taxon>Bacteria</taxon>
        <taxon>Pseudomonadati</taxon>
        <taxon>Pseudomonadota</taxon>
        <taxon>Alphaproteobacteria</taxon>
        <taxon>Hyphomicrobiales</taxon>
        <taxon>Methylobacteriaceae</taxon>
        <taxon>Methylobacterium</taxon>
    </lineage>
</organism>
<dbReference type="AlphaFoldDB" id="A0A512JDM6"/>
<dbReference type="EMBL" id="BJZU01000247">
    <property type="protein sequence ID" value="GEP08062.1"/>
    <property type="molecule type" value="Genomic_DNA"/>
</dbReference>
<accession>A0A512JDM6</accession>
<evidence type="ECO:0000313" key="3">
    <source>
        <dbReference type="Proteomes" id="UP000321960"/>
    </source>
</evidence>
<gene>
    <name evidence="2" type="ORF">GCM10007888_45020</name>
    <name evidence="1" type="ORF">MOX02_61000</name>
</gene>
<name>A0A512JDM6_9HYPH</name>
<dbReference type="RefSeq" id="WP_147029434.1">
    <property type="nucleotide sequence ID" value="NZ_BJZU01000247.1"/>
</dbReference>
<reference evidence="2" key="1">
    <citation type="journal article" date="2014" name="Int. J. Syst. Evol. Microbiol.">
        <title>Complete genome of a new Firmicutes species belonging to the dominant human colonic microbiota ('Ruminococcus bicirculans') reveals two chromosomes and a selective capacity to utilize plant glucans.</title>
        <authorList>
            <consortium name="NISC Comparative Sequencing Program"/>
            <person name="Wegmann U."/>
            <person name="Louis P."/>
            <person name="Goesmann A."/>
            <person name="Henrissat B."/>
            <person name="Duncan S.H."/>
            <person name="Flint H.J."/>
        </authorList>
    </citation>
    <scope>NUCLEOTIDE SEQUENCE</scope>
    <source>
        <strain evidence="2">NBRC 107715</strain>
    </source>
</reference>
<dbReference type="Proteomes" id="UP000321960">
    <property type="component" value="Unassembled WGS sequence"/>
</dbReference>
<dbReference type="Proteomes" id="UP001156856">
    <property type="component" value="Unassembled WGS sequence"/>
</dbReference>
<dbReference type="OrthoDB" id="9925797at2"/>
<protein>
    <submittedName>
        <fullName evidence="1">Uncharacterized protein</fullName>
    </submittedName>
</protein>